<evidence type="ECO:0000256" key="1">
    <source>
        <dbReference type="SAM" id="MobiDB-lite"/>
    </source>
</evidence>
<feature type="region of interest" description="Disordered" evidence="1">
    <location>
        <begin position="208"/>
        <end position="248"/>
    </location>
</feature>
<comment type="caution">
    <text evidence="2">The sequence shown here is derived from an EMBL/GenBank/DDBJ whole genome shotgun (WGS) entry which is preliminary data.</text>
</comment>
<accession>D6TXB4</accession>
<dbReference type="EMBL" id="ADVG01000003">
    <property type="protein sequence ID" value="EFH84847.1"/>
    <property type="molecule type" value="Genomic_DNA"/>
</dbReference>
<feature type="compositionally biased region" description="Basic and acidic residues" evidence="1">
    <location>
        <begin position="402"/>
        <end position="415"/>
    </location>
</feature>
<gene>
    <name evidence="2" type="ORF">Krac_5961</name>
</gene>
<evidence type="ECO:0000313" key="3">
    <source>
        <dbReference type="Proteomes" id="UP000004508"/>
    </source>
</evidence>
<feature type="compositionally biased region" description="Basic and acidic residues" evidence="1">
    <location>
        <begin position="422"/>
        <end position="436"/>
    </location>
</feature>
<feature type="compositionally biased region" description="Basic and acidic residues" evidence="1">
    <location>
        <begin position="21"/>
        <end position="36"/>
    </location>
</feature>
<organism evidence="2 3">
    <name type="scientific">Ktedonobacter racemifer DSM 44963</name>
    <dbReference type="NCBI Taxonomy" id="485913"/>
    <lineage>
        <taxon>Bacteria</taxon>
        <taxon>Bacillati</taxon>
        <taxon>Chloroflexota</taxon>
        <taxon>Ktedonobacteria</taxon>
        <taxon>Ktedonobacterales</taxon>
        <taxon>Ktedonobacteraceae</taxon>
        <taxon>Ktedonobacter</taxon>
    </lineage>
</organism>
<feature type="compositionally biased region" description="Polar residues" evidence="1">
    <location>
        <begin position="335"/>
        <end position="344"/>
    </location>
</feature>
<keyword evidence="3" id="KW-1185">Reference proteome</keyword>
<feature type="region of interest" description="Disordered" evidence="1">
    <location>
        <begin position="1"/>
        <end position="36"/>
    </location>
</feature>
<feature type="compositionally biased region" description="Low complexity" evidence="1">
    <location>
        <begin position="367"/>
        <end position="382"/>
    </location>
</feature>
<name>D6TXB4_KTERA</name>
<feature type="region of interest" description="Disordered" evidence="1">
    <location>
        <begin position="325"/>
        <end position="446"/>
    </location>
</feature>
<feature type="compositionally biased region" description="Polar residues" evidence="1">
    <location>
        <begin position="7"/>
        <end position="20"/>
    </location>
</feature>
<protein>
    <submittedName>
        <fullName evidence="2">Uncharacterized protein</fullName>
    </submittedName>
</protein>
<sequence>MMKGRQHNMTFRESTPQSSETSEHGPHPPSEHTRAHETPVCAQASLDQVPTPLLVRVQQLFGFPRDRRCLNGREFLAHWLRVATLERIRLAPREDPQTVVVLKVQSIRTLCTSPSYAWPWCYDTTTKYLSVLQAASLLFKVKQPRGMGACYYFPLTSTPCLPMRAEQVRRLVGRRKGVSHSRALQRVSASMEAAFRASYGKEGMDVQSHVSPSLHLAPPPSQGANTQECPSLTEQSHGEPARREDQVRQTVERLASVFQSYGMRITPAVRASITTIIWEEFAYPATPLPTHASDERMQVSSSPSAQMNSLNDMLLKERATLAQKEHSSWKKSTIGEETSPQHAPSTCVEKGQLVENRSRVASNTRPLGQDQVDLGDQQSQTHTHTRAHARTHFTSLINSQLSKKEIHDRSEKEVSEPGLTKKRVDGSHQAQTREEPGQSSPPCPDSVIVDDHALLPFAQEKDWDSASSDEAGVFLLSLRDQVSAMKVAYETGTHEQFEALALDYSQRFSQSNEKVGVYLKRMYEHPEWLHVAAVDALVRTWFPDPGCRPARLGGGWVIKRYYAYVQGQEEPPAEFVAWAQWILDGGLSYDHLEWVLEAVARKGSGMPGEGKRPLPHEVIIETGWLQEFWAAGGAQGLERYGYLFVDLDGEFFTPQDYERHRQAVVNEVLSTPYDPSDAEVRYEIQTYLAWAESQRLPVEEEQALLTNLPRPLVQWVSALGKRIDTECYSIGVRLAPRSRRRVIEIIERSNPERVWHLANQQQILAWLEWYAYLASVVPEQQVDEEVYPLERE</sequence>
<reference evidence="2 3" key="1">
    <citation type="journal article" date="2011" name="Stand. Genomic Sci.">
        <title>Non-contiguous finished genome sequence and contextual data of the filamentous soil bacterium Ktedonobacter racemifer type strain (SOSP1-21).</title>
        <authorList>
            <person name="Chang Y.J."/>
            <person name="Land M."/>
            <person name="Hauser L."/>
            <person name="Chertkov O."/>
            <person name="Del Rio T.G."/>
            <person name="Nolan M."/>
            <person name="Copeland A."/>
            <person name="Tice H."/>
            <person name="Cheng J.F."/>
            <person name="Lucas S."/>
            <person name="Han C."/>
            <person name="Goodwin L."/>
            <person name="Pitluck S."/>
            <person name="Ivanova N."/>
            <person name="Ovchinikova G."/>
            <person name="Pati A."/>
            <person name="Chen A."/>
            <person name="Palaniappan K."/>
            <person name="Mavromatis K."/>
            <person name="Liolios K."/>
            <person name="Brettin T."/>
            <person name="Fiebig A."/>
            <person name="Rohde M."/>
            <person name="Abt B."/>
            <person name="Goker M."/>
            <person name="Detter J.C."/>
            <person name="Woyke T."/>
            <person name="Bristow J."/>
            <person name="Eisen J.A."/>
            <person name="Markowitz V."/>
            <person name="Hugenholtz P."/>
            <person name="Kyrpides N.C."/>
            <person name="Klenk H.P."/>
            <person name="Lapidus A."/>
        </authorList>
    </citation>
    <scope>NUCLEOTIDE SEQUENCE [LARGE SCALE GENOMIC DNA]</scope>
    <source>
        <strain evidence="3">DSM 44963</strain>
    </source>
</reference>
<evidence type="ECO:0000313" key="2">
    <source>
        <dbReference type="EMBL" id="EFH84847.1"/>
    </source>
</evidence>
<feature type="compositionally biased region" description="Polar residues" evidence="1">
    <location>
        <begin position="222"/>
        <end position="235"/>
    </location>
</feature>
<feature type="compositionally biased region" description="Basic and acidic residues" evidence="1">
    <location>
        <begin position="236"/>
        <end position="248"/>
    </location>
</feature>
<dbReference type="InParanoid" id="D6TXB4"/>
<proteinExistence type="predicted"/>
<dbReference type="Proteomes" id="UP000004508">
    <property type="component" value="Unassembled WGS sequence"/>
</dbReference>
<dbReference type="AlphaFoldDB" id="D6TXB4"/>